<dbReference type="RefSeq" id="WP_034960143.1">
    <property type="nucleotide sequence ID" value="NZ_JMIW01000003.1"/>
</dbReference>
<dbReference type="PANTHER" id="PTHR34599">
    <property type="entry name" value="PEROXIDASE-RELATED"/>
    <property type="match status" value="1"/>
</dbReference>
<organism evidence="1 2">
    <name type="scientific">Erythrobacter longus</name>
    <dbReference type="NCBI Taxonomy" id="1044"/>
    <lineage>
        <taxon>Bacteria</taxon>
        <taxon>Pseudomonadati</taxon>
        <taxon>Pseudomonadota</taxon>
        <taxon>Alphaproteobacteria</taxon>
        <taxon>Sphingomonadales</taxon>
        <taxon>Erythrobacteraceae</taxon>
        <taxon>Erythrobacter/Porphyrobacter group</taxon>
        <taxon>Erythrobacter</taxon>
    </lineage>
</organism>
<dbReference type="InterPro" id="IPR052559">
    <property type="entry name" value="V-haloperoxidase"/>
</dbReference>
<dbReference type="AlphaFoldDB" id="A0A074MET9"/>
<evidence type="ECO:0000313" key="1">
    <source>
        <dbReference type="EMBL" id="KEO90378.1"/>
    </source>
</evidence>
<protein>
    <recommendedName>
        <fullName evidence="3">Bromoperoxidase</fullName>
    </recommendedName>
</protein>
<dbReference type="eggNOG" id="COG0671">
    <property type="taxonomic scope" value="Bacteria"/>
</dbReference>
<dbReference type="OrthoDB" id="7793240at2"/>
<reference evidence="1 2" key="1">
    <citation type="submission" date="2014-04" db="EMBL/GenBank/DDBJ databases">
        <title>A comprehensive comparison of genomes of Erythrobacter spp. strains.</title>
        <authorList>
            <person name="Zheng Q."/>
        </authorList>
    </citation>
    <scope>NUCLEOTIDE SEQUENCE [LARGE SCALE GENOMIC DNA]</scope>
    <source>
        <strain evidence="1 2">DSM 6997</strain>
    </source>
</reference>
<keyword evidence="2" id="KW-1185">Reference proteome</keyword>
<dbReference type="GO" id="GO:0004601">
    <property type="term" value="F:peroxidase activity"/>
    <property type="evidence" value="ECO:0007669"/>
    <property type="project" value="InterPro"/>
</dbReference>
<proteinExistence type="predicted"/>
<evidence type="ECO:0000313" key="2">
    <source>
        <dbReference type="Proteomes" id="UP000027647"/>
    </source>
</evidence>
<dbReference type="Proteomes" id="UP000027647">
    <property type="component" value="Unassembled WGS sequence"/>
</dbReference>
<comment type="caution">
    <text evidence="1">The sequence shown here is derived from an EMBL/GenBank/DDBJ whole genome shotgun (WGS) entry which is preliminary data.</text>
</comment>
<accession>A0A074MET9</accession>
<dbReference type="InterPro" id="IPR016119">
    <property type="entry name" value="Br/Cl_peroxidase_C"/>
</dbReference>
<sequence length="600" mass="65743">MPNNDRRIESRRFRVDAADLAFNRDHPDHKANGDEQKYASSKYLMSFTKGLDHDPATGLIKDKNHFEALRRAIDNGVIEDFTTRVPVPTNKKLGRRQWEAPTAGLVFDLEGPDAQAVTMAPAPALCSDELNFEMAEVYELALLRDVPFPQFDNKGPSPSLTDSIKRLNDLPYAKEGFPGRPRMTDANGKLDRQTVFRGASPGVVEGPYVSQFLLIGNRDRTGTFDVDQGKILYGAQLIDQRVPAAPEKDDYMVDFGDYLEVQQGFNVNAANGSQGGQNLAGQNYRFIHTPRDLATYVHFDALYQAYLNACLILLSSGAPFDPAFDNLSGASGFNVLTNAANGDTMPTNSGGFALYGGPHILTLVTEIATRALKAVRFQKFNTHIRLRPEAFAARLEKATAIEKAYPAVCGCLTQAVEELKPTLKAINKHNRTIPAPRKAADTVLLPMAFAEGSPMHPAYGAGHATVAGACVTILKAFFDTSAMLARRDGVVGWYTSEQLEGAKKVDFIQYETINDGKEIEAKKAKCPLTLEGELNKLAANISIGRNMAGVHYFTDYFDSVRMGEEIAIGMLEEQAIGYPTDPFVMSVPTFDGPVERIGAR</sequence>
<dbReference type="CDD" id="cd03398">
    <property type="entry name" value="PAP2_haloperoxidase"/>
    <property type="match status" value="1"/>
</dbReference>
<dbReference type="EMBL" id="JMIW01000003">
    <property type="protein sequence ID" value="KEO90378.1"/>
    <property type="molecule type" value="Genomic_DNA"/>
</dbReference>
<dbReference type="SUPFAM" id="SSF48317">
    <property type="entry name" value="Acid phosphatase/Vanadium-dependent haloperoxidase"/>
    <property type="match status" value="1"/>
</dbReference>
<dbReference type="STRING" id="1044.EH31_09825"/>
<evidence type="ECO:0008006" key="3">
    <source>
        <dbReference type="Google" id="ProtNLM"/>
    </source>
</evidence>
<dbReference type="InterPro" id="IPR036938">
    <property type="entry name" value="PAP2/HPO_sf"/>
</dbReference>
<dbReference type="Gene3D" id="1.10.606.10">
    <property type="entry name" value="Vanadium-containing Chloroperoxidase, domain 2"/>
    <property type="match status" value="1"/>
</dbReference>
<name>A0A074MET9_ERYLO</name>
<gene>
    <name evidence="1" type="ORF">EH31_09825</name>
</gene>
<dbReference type="PANTHER" id="PTHR34599:SF1">
    <property type="entry name" value="PHOSPHATIDIC ACID PHOSPHATASE TYPE 2_HALOPEROXIDASE DOMAIN-CONTAINING PROTEIN"/>
    <property type="match status" value="1"/>
</dbReference>